<dbReference type="Gene3D" id="3.60.130.10">
    <property type="entry name" value="Clavaminate synthase-like"/>
    <property type="match status" value="1"/>
</dbReference>
<evidence type="ECO:0000313" key="3">
    <source>
        <dbReference type="Proteomes" id="UP000438476"/>
    </source>
</evidence>
<dbReference type="GO" id="GO:0016706">
    <property type="term" value="F:2-oxoglutarate-dependent dioxygenase activity"/>
    <property type="evidence" value="ECO:0007669"/>
    <property type="project" value="UniProtKB-ARBA"/>
</dbReference>
<evidence type="ECO:0000256" key="1">
    <source>
        <dbReference type="ARBA" id="ARBA00023002"/>
    </source>
</evidence>
<name>A0A6I4T7Q0_9SPHN</name>
<dbReference type="EMBL" id="WTYT01000006">
    <property type="protein sequence ID" value="MXO66986.1"/>
    <property type="molecule type" value="Genomic_DNA"/>
</dbReference>
<keyword evidence="3" id="KW-1185">Reference proteome</keyword>
<reference evidence="2 3" key="1">
    <citation type="submission" date="2019-12" db="EMBL/GenBank/DDBJ databases">
        <title>Genomic-based taxomic classification of the family Erythrobacteraceae.</title>
        <authorList>
            <person name="Xu L."/>
        </authorList>
    </citation>
    <scope>NUCLEOTIDE SEQUENCE [LARGE SCALE GENOMIC DNA]</scope>
    <source>
        <strain evidence="2 3">LMG 29518</strain>
    </source>
</reference>
<accession>A0A6I4T7Q0</accession>
<protein>
    <submittedName>
        <fullName evidence="2">Uncharacterized protein</fullName>
    </submittedName>
</protein>
<organism evidence="2 3">
    <name type="scientific">Altericroceibacterium endophyticum</name>
    <dbReference type="NCBI Taxonomy" id="1808508"/>
    <lineage>
        <taxon>Bacteria</taxon>
        <taxon>Pseudomonadati</taxon>
        <taxon>Pseudomonadota</taxon>
        <taxon>Alphaproteobacteria</taxon>
        <taxon>Sphingomonadales</taxon>
        <taxon>Erythrobacteraceae</taxon>
        <taxon>Altericroceibacterium</taxon>
    </lineage>
</organism>
<evidence type="ECO:0000313" key="2">
    <source>
        <dbReference type="EMBL" id="MXO66986.1"/>
    </source>
</evidence>
<dbReference type="SUPFAM" id="SSF51197">
    <property type="entry name" value="Clavaminate synthase-like"/>
    <property type="match status" value="1"/>
</dbReference>
<comment type="caution">
    <text evidence="2">The sequence shown here is derived from an EMBL/GenBank/DDBJ whole genome shotgun (WGS) entry which is preliminary data.</text>
</comment>
<dbReference type="AlphaFoldDB" id="A0A6I4T7Q0"/>
<sequence>MSAIYGLSQQPFHTDCASWPRPPRMLSLHCIEGGFEEVSTDILVFDWGAVERATAVNLKEVVWPFQCQSKRAVYGTILQRLPEIGWRVRFDPTLLRVACNGLEKELCSLGRTDSIVLQSGHWLIIDNYRTLHRRSRVGESKSRRVRRCYWG</sequence>
<gene>
    <name evidence="2" type="ORF">GRI91_14565</name>
</gene>
<proteinExistence type="predicted"/>
<dbReference type="InterPro" id="IPR042098">
    <property type="entry name" value="TauD-like_sf"/>
</dbReference>
<dbReference type="Proteomes" id="UP000438476">
    <property type="component" value="Unassembled WGS sequence"/>
</dbReference>
<keyword evidence="1" id="KW-0560">Oxidoreductase</keyword>